<keyword evidence="7 14" id="KW-0378">Hydrolase</keyword>
<name>A0A4Q0M9N6_9HYPH</name>
<dbReference type="GO" id="GO:0008270">
    <property type="term" value="F:zinc ion binding"/>
    <property type="evidence" value="ECO:0007669"/>
    <property type="project" value="UniProtKB-UniRule"/>
</dbReference>
<comment type="caution">
    <text evidence="17">The sequence shown here is derived from an EMBL/GenBank/DDBJ whole genome shotgun (WGS) entry which is preliminary data.</text>
</comment>
<evidence type="ECO:0000256" key="4">
    <source>
        <dbReference type="ARBA" id="ARBA00022692"/>
    </source>
</evidence>
<keyword evidence="9 14" id="KW-0067">ATP-binding</keyword>
<evidence type="ECO:0000256" key="13">
    <source>
        <dbReference type="ARBA" id="ARBA00061570"/>
    </source>
</evidence>
<evidence type="ECO:0000256" key="1">
    <source>
        <dbReference type="ARBA" id="ARBA00004370"/>
    </source>
</evidence>
<dbReference type="PROSITE" id="PS00674">
    <property type="entry name" value="AAA"/>
    <property type="match status" value="1"/>
</dbReference>
<comment type="similarity">
    <text evidence="13 14">In the central section; belongs to the AAA ATPase family.</text>
</comment>
<evidence type="ECO:0000256" key="10">
    <source>
        <dbReference type="ARBA" id="ARBA00022989"/>
    </source>
</evidence>
<dbReference type="PANTHER" id="PTHR23076">
    <property type="entry name" value="METALLOPROTEASE M41 FTSH"/>
    <property type="match status" value="1"/>
</dbReference>
<evidence type="ECO:0000256" key="2">
    <source>
        <dbReference type="ARBA" id="ARBA00010044"/>
    </source>
</evidence>
<dbReference type="Pfam" id="PF17862">
    <property type="entry name" value="AAA_lid_3"/>
    <property type="match status" value="1"/>
</dbReference>
<dbReference type="InterPro" id="IPR003960">
    <property type="entry name" value="ATPase_AAA_CS"/>
</dbReference>
<evidence type="ECO:0000256" key="11">
    <source>
        <dbReference type="ARBA" id="ARBA00023049"/>
    </source>
</evidence>
<dbReference type="InterPro" id="IPR011546">
    <property type="entry name" value="Pept_M41_FtsH_extracell"/>
</dbReference>
<keyword evidence="10 14" id="KW-1133">Transmembrane helix</keyword>
<dbReference type="NCBIfam" id="TIGR01241">
    <property type="entry name" value="FtsH_fam"/>
    <property type="match status" value="1"/>
</dbReference>
<keyword evidence="14" id="KW-1003">Cell membrane</keyword>
<keyword evidence="11 14" id="KW-0482">Metalloprotease</keyword>
<dbReference type="Pfam" id="PF06480">
    <property type="entry name" value="FtsH_ext"/>
    <property type="match status" value="1"/>
</dbReference>
<dbReference type="InterPro" id="IPR041569">
    <property type="entry name" value="AAA_lid_3"/>
</dbReference>
<evidence type="ECO:0000256" key="15">
    <source>
        <dbReference type="RuleBase" id="RU003651"/>
    </source>
</evidence>
<feature type="binding site" evidence="14">
    <location>
        <position position="457"/>
    </location>
    <ligand>
        <name>Zn(2+)</name>
        <dbReference type="ChEBI" id="CHEBI:29105"/>
        <note>catalytic</note>
    </ligand>
</feature>
<dbReference type="EC" id="3.4.24.-" evidence="14"/>
<dbReference type="InterPro" id="IPR003593">
    <property type="entry name" value="AAA+_ATPase"/>
</dbReference>
<evidence type="ECO:0000259" key="16">
    <source>
        <dbReference type="SMART" id="SM00382"/>
    </source>
</evidence>
<dbReference type="GO" id="GO:0004222">
    <property type="term" value="F:metalloendopeptidase activity"/>
    <property type="evidence" value="ECO:0007669"/>
    <property type="project" value="InterPro"/>
</dbReference>
<comment type="cofactor">
    <cofactor evidence="14">
        <name>Zn(2+)</name>
        <dbReference type="ChEBI" id="CHEBI:29105"/>
    </cofactor>
    <text evidence="14">Binds 1 zinc ion per subunit.</text>
</comment>
<dbReference type="PANTHER" id="PTHR23076:SF113">
    <property type="entry name" value="ATP-DEPENDENT ZINC METALLOPROTEASE FTSH 1, CHLOROPLASTIC-RELATED"/>
    <property type="match status" value="1"/>
</dbReference>
<proteinExistence type="inferred from homology"/>
<evidence type="ECO:0000256" key="9">
    <source>
        <dbReference type="ARBA" id="ARBA00022840"/>
    </source>
</evidence>
<comment type="subcellular location">
    <subcellularLocation>
        <location evidence="14">Cell membrane</location>
        <topology evidence="14">Multi-pass membrane protein</topology>
        <orientation evidence="14">Cytoplasmic side</orientation>
    </subcellularLocation>
    <subcellularLocation>
        <location evidence="1">Membrane</location>
    </subcellularLocation>
</comment>
<dbReference type="OrthoDB" id="9809379at2"/>
<dbReference type="EMBL" id="RYFI01000020">
    <property type="protein sequence ID" value="RXF69921.1"/>
    <property type="molecule type" value="Genomic_DNA"/>
</dbReference>
<evidence type="ECO:0000256" key="6">
    <source>
        <dbReference type="ARBA" id="ARBA00022741"/>
    </source>
</evidence>
<keyword evidence="3 14" id="KW-0645">Protease</keyword>
<evidence type="ECO:0000256" key="5">
    <source>
        <dbReference type="ARBA" id="ARBA00022723"/>
    </source>
</evidence>
<dbReference type="GO" id="GO:0006508">
    <property type="term" value="P:proteolysis"/>
    <property type="evidence" value="ECO:0007669"/>
    <property type="project" value="UniProtKB-KW"/>
</dbReference>
<dbReference type="InterPro" id="IPR003959">
    <property type="entry name" value="ATPase_AAA_core"/>
</dbReference>
<dbReference type="AlphaFoldDB" id="A0A4Q0M9N6"/>
<dbReference type="Gene3D" id="3.30.720.210">
    <property type="match status" value="1"/>
</dbReference>
<accession>A0A4Q0M9N6</accession>
<gene>
    <name evidence="14" type="primary">ftsH</name>
    <name evidence="17" type="ORF">EK403_18115</name>
</gene>
<dbReference type="InterPro" id="IPR037219">
    <property type="entry name" value="Peptidase_M41-like"/>
</dbReference>
<comment type="similarity">
    <text evidence="2 14">In the C-terminal section; belongs to the peptidase M41 family.</text>
</comment>
<evidence type="ECO:0000256" key="3">
    <source>
        <dbReference type="ARBA" id="ARBA00022670"/>
    </source>
</evidence>
<feature type="transmembrane region" description="Helical" evidence="14">
    <location>
        <begin position="45"/>
        <end position="64"/>
    </location>
</feature>
<feature type="binding site" evidence="14">
    <location>
        <position position="453"/>
    </location>
    <ligand>
        <name>Zn(2+)</name>
        <dbReference type="ChEBI" id="CHEBI:29105"/>
        <note>catalytic</note>
    </ligand>
</feature>
<dbReference type="GO" id="GO:0030163">
    <property type="term" value="P:protein catabolic process"/>
    <property type="evidence" value="ECO:0007669"/>
    <property type="project" value="UniProtKB-UniRule"/>
</dbReference>
<dbReference type="FunFam" id="1.10.8.60:FF:000001">
    <property type="entry name" value="ATP-dependent zinc metalloprotease FtsH"/>
    <property type="match status" value="1"/>
</dbReference>
<dbReference type="SMART" id="SM00382">
    <property type="entry name" value="AAA"/>
    <property type="match status" value="1"/>
</dbReference>
<feature type="active site" evidence="14">
    <location>
        <position position="454"/>
    </location>
</feature>
<dbReference type="Gene3D" id="3.40.50.300">
    <property type="entry name" value="P-loop containing nucleotide triphosphate hydrolases"/>
    <property type="match status" value="1"/>
</dbReference>
<dbReference type="SUPFAM" id="SSF140990">
    <property type="entry name" value="FtsH protease domain-like"/>
    <property type="match status" value="1"/>
</dbReference>
<dbReference type="FunFam" id="1.20.58.760:FF:000001">
    <property type="entry name" value="ATP-dependent zinc metalloprotease FtsH"/>
    <property type="match status" value="1"/>
</dbReference>
<dbReference type="InterPro" id="IPR005936">
    <property type="entry name" value="FtsH"/>
</dbReference>
<feature type="transmembrane region" description="Helical" evidence="14">
    <location>
        <begin position="137"/>
        <end position="156"/>
    </location>
</feature>
<dbReference type="SUPFAM" id="SSF52540">
    <property type="entry name" value="P-loop containing nucleoside triphosphate hydrolases"/>
    <property type="match status" value="1"/>
</dbReference>
<dbReference type="InterPro" id="IPR000642">
    <property type="entry name" value="Peptidase_M41"/>
</dbReference>
<feature type="domain" description="AAA+ ATPase" evidence="16">
    <location>
        <begin position="222"/>
        <end position="362"/>
    </location>
</feature>
<feature type="binding site" evidence="14">
    <location>
        <begin position="230"/>
        <end position="237"/>
    </location>
    <ligand>
        <name>ATP</name>
        <dbReference type="ChEBI" id="CHEBI:30616"/>
    </ligand>
</feature>
<evidence type="ECO:0000256" key="12">
    <source>
        <dbReference type="ARBA" id="ARBA00023136"/>
    </source>
</evidence>
<dbReference type="GO" id="GO:0016887">
    <property type="term" value="F:ATP hydrolysis activity"/>
    <property type="evidence" value="ECO:0007669"/>
    <property type="project" value="UniProtKB-UniRule"/>
</dbReference>
<evidence type="ECO:0000256" key="7">
    <source>
        <dbReference type="ARBA" id="ARBA00022801"/>
    </source>
</evidence>
<comment type="subunit">
    <text evidence="14">Homohexamer.</text>
</comment>
<organism evidence="17 18">
    <name type="scientific">Hansschlegelia zhihuaiae</name>
    <dbReference type="NCBI Taxonomy" id="405005"/>
    <lineage>
        <taxon>Bacteria</taxon>
        <taxon>Pseudomonadati</taxon>
        <taxon>Pseudomonadota</taxon>
        <taxon>Alphaproteobacteria</taxon>
        <taxon>Hyphomicrobiales</taxon>
        <taxon>Methylopilaceae</taxon>
        <taxon>Hansschlegelia</taxon>
    </lineage>
</organism>
<comment type="similarity">
    <text evidence="15">Belongs to the AAA ATPase family.</text>
</comment>
<dbReference type="CDD" id="cd19501">
    <property type="entry name" value="RecA-like_FtsH"/>
    <property type="match status" value="1"/>
</dbReference>
<dbReference type="GO" id="GO:0005886">
    <property type="term" value="C:plasma membrane"/>
    <property type="evidence" value="ECO:0007669"/>
    <property type="project" value="UniProtKB-SubCell"/>
</dbReference>
<dbReference type="GO" id="GO:0004176">
    <property type="term" value="F:ATP-dependent peptidase activity"/>
    <property type="evidence" value="ECO:0007669"/>
    <property type="project" value="InterPro"/>
</dbReference>
<keyword evidence="4 14" id="KW-0812">Transmembrane</keyword>
<dbReference type="Gene3D" id="1.20.58.760">
    <property type="entry name" value="Peptidase M41"/>
    <property type="match status" value="1"/>
</dbReference>
<dbReference type="HAMAP" id="MF_01458">
    <property type="entry name" value="FtsH"/>
    <property type="match status" value="1"/>
</dbReference>
<evidence type="ECO:0000313" key="18">
    <source>
        <dbReference type="Proteomes" id="UP000289708"/>
    </source>
</evidence>
<keyword evidence="5 14" id="KW-0479">Metal-binding</keyword>
<dbReference type="Proteomes" id="UP000289708">
    <property type="component" value="Unassembled WGS sequence"/>
</dbReference>
<sequence length="641" mass="68128">MLSLGCSHGDDSQKAKAFSRRGILLGLSSRRRGPVAKSQTPSWKLHALLSAGVLAALASLFFLTSDKIEVLTYSDFLKQVEDRNVADVAIGEDVISGTLKTPLPDGARRFSTLKVDQPLADRLSQNDVKVVGSASGAWWSALLGWLVPLLAFYLLWRLASPGSGGLGGLMTVGRSSAKIYAETDVKVTFKDVAGIDEAKAELQETVAFLKDPASFGRLGAHAPKGVLLVGPPGTGKTLLARAVAGEAGVSFFSISGAEFIEMFVGVGAARVRDLFDRARQAAPAIIFIDELDSLGKSRAGANLPGGHDEREQTVNQLLAELDGFDPTVGVILLAATNRPEVLDPALLRPGRFDRQVLVDRPDRKGRKEILEVHARKVALSASLDLAEVAAMTTGFTGADLANLVNEAAIAATRRGGSDVTMADMSAALERIVAGIERRSRVLGPAERRRVAFHEMGHALVAANVPGVDPVLKVSIVPRGVGALGYTMQRPTEDRFLVTASELRGRIAVLMGGRAAEALTFDGDVSTGAADDLQRATEVALDMITRFGMSEELGQRVYLPPANPFLGQLGVDRPNASEATQREVDLAVKAVVAEAFERAKSILAARSAELERGAQLLLERETLTAADFPPIAAQDRRAREAA</sequence>
<dbReference type="InterPro" id="IPR027417">
    <property type="entry name" value="P-loop_NTPase"/>
</dbReference>
<dbReference type="GO" id="GO:0005524">
    <property type="term" value="F:ATP binding"/>
    <property type="evidence" value="ECO:0007669"/>
    <property type="project" value="UniProtKB-UniRule"/>
</dbReference>
<evidence type="ECO:0000256" key="8">
    <source>
        <dbReference type="ARBA" id="ARBA00022833"/>
    </source>
</evidence>
<keyword evidence="6 14" id="KW-0547">Nucleotide-binding</keyword>
<dbReference type="Pfam" id="PF01434">
    <property type="entry name" value="Peptidase_M41"/>
    <property type="match status" value="1"/>
</dbReference>
<feature type="binding site" evidence="14">
    <location>
        <position position="531"/>
    </location>
    <ligand>
        <name>Zn(2+)</name>
        <dbReference type="ChEBI" id="CHEBI:29105"/>
        <note>catalytic</note>
    </ligand>
</feature>
<keyword evidence="12 14" id="KW-0472">Membrane</keyword>
<keyword evidence="18" id="KW-1185">Reference proteome</keyword>
<protein>
    <recommendedName>
        <fullName evidence="14">ATP-dependent zinc metalloprotease FtsH</fullName>
        <ecNumber evidence="14">3.4.24.-</ecNumber>
    </recommendedName>
</protein>
<dbReference type="Gene3D" id="1.10.8.60">
    <property type="match status" value="1"/>
</dbReference>
<comment type="function">
    <text evidence="14">Acts as a processive, ATP-dependent zinc metallopeptidase for both cytoplasmic and membrane proteins. Plays a role in the quality control of integral membrane proteins.</text>
</comment>
<dbReference type="Pfam" id="PF00004">
    <property type="entry name" value="AAA"/>
    <property type="match status" value="1"/>
</dbReference>
<keyword evidence="8 14" id="KW-0862">Zinc</keyword>
<dbReference type="FunFam" id="3.40.50.300:FF:000001">
    <property type="entry name" value="ATP-dependent zinc metalloprotease FtsH"/>
    <property type="match status" value="1"/>
</dbReference>
<evidence type="ECO:0000313" key="17">
    <source>
        <dbReference type="EMBL" id="RXF69921.1"/>
    </source>
</evidence>
<reference evidence="17 18" key="1">
    <citation type="submission" date="2018-12" db="EMBL/GenBank/DDBJ databases">
        <title>bacterium Hansschlegelia zhihuaiae S113.</title>
        <authorList>
            <person name="He J."/>
        </authorList>
    </citation>
    <scope>NUCLEOTIDE SEQUENCE [LARGE SCALE GENOMIC DNA]</scope>
    <source>
        <strain evidence="17 18">S 113</strain>
    </source>
</reference>
<evidence type="ECO:0000256" key="14">
    <source>
        <dbReference type="HAMAP-Rule" id="MF_01458"/>
    </source>
</evidence>